<reference evidence="4" key="1">
    <citation type="journal article" date="2017" name="Nat. Ecol. Evol.">
        <title>Genome expansion and lineage-specific genetic innovations in the forest pathogenic fungi Armillaria.</title>
        <authorList>
            <person name="Sipos G."/>
            <person name="Prasanna A.N."/>
            <person name="Walter M.C."/>
            <person name="O'Connor E."/>
            <person name="Balint B."/>
            <person name="Krizsan K."/>
            <person name="Kiss B."/>
            <person name="Hess J."/>
            <person name="Varga T."/>
            <person name="Slot J."/>
            <person name="Riley R."/>
            <person name="Boka B."/>
            <person name="Rigling D."/>
            <person name="Barry K."/>
            <person name="Lee J."/>
            <person name="Mihaltcheva S."/>
            <person name="LaButti K."/>
            <person name="Lipzen A."/>
            <person name="Waldron R."/>
            <person name="Moloney N.M."/>
            <person name="Sperisen C."/>
            <person name="Kredics L."/>
            <person name="Vagvoelgyi C."/>
            <person name="Patrignani A."/>
            <person name="Fitzpatrick D."/>
            <person name="Nagy I."/>
            <person name="Doyle S."/>
            <person name="Anderson J.B."/>
            <person name="Grigoriev I.V."/>
            <person name="Gueldener U."/>
            <person name="Muensterkoetter M."/>
            <person name="Nagy L.G."/>
        </authorList>
    </citation>
    <scope>NUCLEOTIDE SEQUENCE [LARGE SCALE GENOMIC DNA]</scope>
    <source>
        <strain evidence="4">Ar21-2</strain>
    </source>
</reference>
<dbReference type="InParanoid" id="A0A2H3CZV2"/>
<dbReference type="Pfam" id="PF12937">
    <property type="entry name" value="F-box-like"/>
    <property type="match status" value="1"/>
</dbReference>
<feature type="region of interest" description="Disordered" evidence="1">
    <location>
        <begin position="1"/>
        <end position="48"/>
    </location>
</feature>
<feature type="compositionally biased region" description="Low complexity" evidence="1">
    <location>
        <begin position="34"/>
        <end position="48"/>
    </location>
</feature>
<dbReference type="OrthoDB" id="2882603at2759"/>
<dbReference type="InterPro" id="IPR001810">
    <property type="entry name" value="F-box_dom"/>
</dbReference>
<dbReference type="Proteomes" id="UP000217790">
    <property type="component" value="Unassembled WGS sequence"/>
</dbReference>
<dbReference type="InterPro" id="IPR032675">
    <property type="entry name" value="LRR_dom_sf"/>
</dbReference>
<dbReference type="SUPFAM" id="SSF52058">
    <property type="entry name" value="L domain-like"/>
    <property type="match status" value="1"/>
</dbReference>
<dbReference type="Gene3D" id="3.80.10.10">
    <property type="entry name" value="Ribonuclease Inhibitor"/>
    <property type="match status" value="1"/>
</dbReference>
<feature type="domain" description="F-box" evidence="2">
    <location>
        <begin position="48"/>
        <end position="100"/>
    </location>
</feature>
<organism evidence="3 4">
    <name type="scientific">Armillaria gallica</name>
    <name type="common">Bulbous honey fungus</name>
    <name type="synonym">Armillaria bulbosa</name>
    <dbReference type="NCBI Taxonomy" id="47427"/>
    <lineage>
        <taxon>Eukaryota</taxon>
        <taxon>Fungi</taxon>
        <taxon>Dikarya</taxon>
        <taxon>Basidiomycota</taxon>
        <taxon>Agaricomycotina</taxon>
        <taxon>Agaricomycetes</taxon>
        <taxon>Agaricomycetidae</taxon>
        <taxon>Agaricales</taxon>
        <taxon>Marasmiineae</taxon>
        <taxon>Physalacriaceae</taxon>
        <taxon>Armillaria</taxon>
    </lineage>
</organism>
<dbReference type="AlphaFoldDB" id="A0A2H3CZV2"/>
<dbReference type="OMA" id="WMLRSIN"/>
<sequence>MAVSMRSRTRSPDSGTSTPDARAQKRCRKRKRPASQSPQRSPSPSCPLSTLSDLPNELLHQILAELPRSVETIITLATTCRRLNEFAMAYHFGSDFYLSFGGHSQPFASFRMLRLSFIHKPRLSFIHCMFSDNFDKEMTEVQRSLAVLKAMGTKFHVSFEGMDWPEIPAEKHVAFFEDLSKLKCHAIDTKNAGSRLAVPPTANDIIKFDPPAFTQLSKVTLSQLPECYVAWMLRSINQSPITALCLHSLSDDNLLELNKLSLHHLQDVTLVGCTFRFAAVAAFLESHWHITFLNTRTWNPISSITGSKGRRRSSRGLKRSLEPATRMLLSSITGTATVIRALLSTPEAFPSLERVDVTDGDVTGMQEALLSISHIPTVHHLYLRLQDLNEWLQFKFPRGKGVERAEPLLTMITDLTIHEISFANIPAVAGLIPNLKRFHISSTFLNVKEKDILGFVRRMKDACPGLETVRVNWCDFFTNPKWLQQKRKELDERGR</sequence>
<dbReference type="InterPro" id="IPR036047">
    <property type="entry name" value="F-box-like_dom_sf"/>
</dbReference>
<evidence type="ECO:0000313" key="4">
    <source>
        <dbReference type="Proteomes" id="UP000217790"/>
    </source>
</evidence>
<feature type="compositionally biased region" description="Basic residues" evidence="1">
    <location>
        <begin position="24"/>
        <end position="33"/>
    </location>
</feature>
<protein>
    <recommendedName>
        <fullName evidence="2">F-box domain-containing protein</fullName>
    </recommendedName>
</protein>
<proteinExistence type="predicted"/>
<name>A0A2H3CZV2_ARMGA</name>
<keyword evidence="4" id="KW-1185">Reference proteome</keyword>
<evidence type="ECO:0000259" key="2">
    <source>
        <dbReference type="PROSITE" id="PS50181"/>
    </source>
</evidence>
<accession>A0A2H3CZV2</accession>
<evidence type="ECO:0000256" key="1">
    <source>
        <dbReference type="SAM" id="MobiDB-lite"/>
    </source>
</evidence>
<gene>
    <name evidence="3" type="ORF">ARMGADRAFT_602757</name>
</gene>
<dbReference type="PROSITE" id="PS50181">
    <property type="entry name" value="FBOX"/>
    <property type="match status" value="1"/>
</dbReference>
<dbReference type="SUPFAM" id="SSF81383">
    <property type="entry name" value="F-box domain"/>
    <property type="match status" value="1"/>
</dbReference>
<evidence type="ECO:0000313" key="3">
    <source>
        <dbReference type="EMBL" id="PBK84722.1"/>
    </source>
</evidence>
<dbReference type="EMBL" id="KZ293696">
    <property type="protein sequence ID" value="PBK84722.1"/>
    <property type="molecule type" value="Genomic_DNA"/>
</dbReference>